<organism evidence="6 7">
    <name type="scientific">Martelella lutilitoris</name>
    <dbReference type="NCBI Taxonomy" id="2583532"/>
    <lineage>
        <taxon>Bacteria</taxon>
        <taxon>Pseudomonadati</taxon>
        <taxon>Pseudomonadota</taxon>
        <taxon>Alphaproteobacteria</taxon>
        <taxon>Hyphomicrobiales</taxon>
        <taxon>Aurantimonadaceae</taxon>
        <taxon>Martelella</taxon>
    </lineage>
</organism>
<feature type="domain" description="PAS" evidence="3">
    <location>
        <begin position="201"/>
        <end position="271"/>
    </location>
</feature>
<dbReference type="RefSeq" id="WP_138747366.1">
    <property type="nucleotide sequence ID" value="NZ_VCLB01000002.1"/>
</dbReference>
<dbReference type="OrthoDB" id="9814202at2"/>
<dbReference type="InterPro" id="IPR000160">
    <property type="entry name" value="GGDEF_dom"/>
</dbReference>
<protein>
    <submittedName>
        <fullName evidence="6">EAL domain-containing protein</fullName>
    </submittedName>
</protein>
<dbReference type="InterPro" id="IPR035919">
    <property type="entry name" value="EAL_sf"/>
</dbReference>
<comment type="caution">
    <text evidence="6">The sequence shown here is derived from an EMBL/GenBank/DDBJ whole genome shotgun (WGS) entry which is preliminary data.</text>
</comment>
<dbReference type="InterPro" id="IPR029787">
    <property type="entry name" value="Nucleotide_cyclase"/>
</dbReference>
<keyword evidence="2" id="KW-0812">Transmembrane</keyword>
<evidence type="ECO:0000259" key="5">
    <source>
        <dbReference type="PROSITE" id="PS50887"/>
    </source>
</evidence>
<feature type="region of interest" description="Disordered" evidence="1">
    <location>
        <begin position="173"/>
        <end position="204"/>
    </location>
</feature>
<reference evidence="6 7" key="1">
    <citation type="submission" date="2019-05" db="EMBL/GenBank/DDBJ databases">
        <authorList>
            <person name="Lee S.D."/>
        </authorList>
    </citation>
    <scope>NUCLEOTIDE SEQUENCE [LARGE SCALE GENOMIC DNA]</scope>
    <source>
        <strain evidence="6 7">GH2-6</strain>
    </source>
</reference>
<name>A0A5C4JVB0_9HYPH</name>
<dbReference type="CDD" id="cd01949">
    <property type="entry name" value="GGDEF"/>
    <property type="match status" value="1"/>
</dbReference>
<dbReference type="Gene3D" id="3.20.20.450">
    <property type="entry name" value="EAL domain"/>
    <property type="match status" value="1"/>
</dbReference>
<evidence type="ECO:0000256" key="2">
    <source>
        <dbReference type="SAM" id="Phobius"/>
    </source>
</evidence>
<dbReference type="PROSITE" id="PS50883">
    <property type="entry name" value="EAL"/>
    <property type="match status" value="1"/>
</dbReference>
<dbReference type="Proteomes" id="UP000307874">
    <property type="component" value="Unassembled WGS sequence"/>
</dbReference>
<dbReference type="EMBL" id="VCLB01000002">
    <property type="protein sequence ID" value="TNB49336.1"/>
    <property type="molecule type" value="Genomic_DNA"/>
</dbReference>
<dbReference type="PROSITE" id="PS50112">
    <property type="entry name" value="PAS"/>
    <property type="match status" value="1"/>
</dbReference>
<dbReference type="CDD" id="cd01948">
    <property type="entry name" value="EAL"/>
    <property type="match status" value="1"/>
</dbReference>
<feature type="transmembrane region" description="Helical" evidence="2">
    <location>
        <begin position="140"/>
        <end position="161"/>
    </location>
</feature>
<evidence type="ECO:0000313" key="7">
    <source>
        <dbReference type="Proteomes" id="UP000307874"/>
    </source>
</evidence>
<feature type="domain" description="GGDEF" evidence="5">
    <location>
        <begin position="356"/>
        <end position="489"/>
    </location>
</feature>
<dbReference type="PANTHER" id="PTHR33121">
    <property type="entry name" value="CYCLIC DI-GMP PHOSPHODIESTERASE PDEF"/>
    <property type="match status" value="1"/>
</dbReference>
<keyword evidence="2" id="KW-1133">Transmembrane helix</keyword>
<dbReference type="InterPro" id="IPR043128">
    <property type="entry name" value="Rev_trsase/Diguanyl_cyclase"/>
</dbReference>
<dbReference type="NCBIfam" id="TIGR00254">
    <property type="entry name" value="GGDEF"/>
    <property type="match status" value="1"/>
</dbReference>
<proteinExistence type="predicted"/>
<dbReference type="Pfam" id="PF00563">
    <property type="entry name" value="EAL"/>
    <property type="match status" value="1"/>
</dbReference>
<dbReference type="InterPro" id="IPR000014">
    <property type="entry name" value="PAS"/>
</dbReference>
<feature type="compositionally biased region" description="Polar residues" evidence="1">
    <location>
        <begin position="191"/>
        <end position="204"/>
    </location>
</feature>
<dbReference type="SMART" id="SM00091">
    <property type="entry name" value="PAS"/>
    <property type="match status" value="1"/>
</dbReference>
<dbReference type="InterPro" id="IPR050706">
    <property type="entry name" value="Cyclic-di-GMP_PDE-like"/>
</dbReference>
<feature type="transmembrane region" description="Helical" evidence="2">
    <location>
        <begin position="12"/>
        <end position="33"/>
    </location>
</feature>
<dbReference type="SUPFAM" id="SSF55785">
    <property type="entry name" value="PYP-like sensor domain (PAS domain)"/>
    <property type="match status" value="1"/>
</dbReference>
<evidence type="ECO:0000259" key="4">
    <source>
        <dbReference type="PROSITE" id="PS50883"/>
    </source>
</evidence>
<dbReference type="SMART" id="SM00267">
    <property type="entry name" value="GGDEF"/>
    <property type="match status" value="1"/>
</dbReference>
<feature type="compositionally biased region" description="Low complexity" evidence="1">
    <location>
        <begin position="173"/>
        <end position="182"/>
    </location>
</feature>
<feature type="domain" description="EAL" evidence="4">
    <location>
        <begin position="498"/>
        <end position="753"/>
    </location>
</feature>
<dbReference type="AlphaFoldDB" id="A0A5C4JVB0"/>
<dbReference type="SUPFAM" id="SSF141868">
    <property type="entry name" value="EAL domain-like"/>
    <property type="match status" value="1"/>
</dbReference>
<dbReference type="InterPro" id="IPR035965">
    <property type="entry name" value="PAS-like_dom_sf"/>
</dbReference>
<dbReference type="NCBIfam" id="TIGR00229">
    <property type="entry name" value="sensory_box"/>
    <property type="match status" value="1"/>
</dbReference>
<dbReference type="CDD" id="cd00130">
    <property type="entry name" value="PAS"/>
    <property type="match status" value="1"/>
</dbReference>
<dbReference type="Gene3D" id="3.30.70.270">
    <property type="match status" value="1"/>
</dbReference>
<dbReference type="Pfam" id="PF13426">
    <property type="entry name" value="PAS_9"/>
    <property type="match status" value="1"/>
</dbReference>
<dbReference type="Pfam" id="PF00990">
    <property type="entry name" value="GGDEF"/>
    <property type="match status" value="1"/>
</dbReference>
<sequence length="753" mass="81814">MVRLRSHKDLLIALSGACLSGLVLLAVSLYSLWNIETDRLRVTRHIAQLAEISAPAPAVSIVAADHATIETIATALENTPEIEKLVISDRAGSLDLTLEDGRLDARLASLTRPLVAGFDDGAEQIGRFRIHFANKTENGIGFWLMSLAALLAVGFPLWGIWRLRRSLVPGAAQPEAEPESAPGNANDRSRQGSTWSTPQDTSQSFGHLFESETQMASLISDEGQLVDVSKAWLAKSGYRRDEVIGKDVAELIADPDREMIGKRLADMRQEQRPQRGTLRFLLADGTVSDIWFAATAVFTPEGEAFTLVLIQDISEMTGRAGGEIAAEFSDYLTGLVNRVGFEKMLADLIADAGSDSRTACMVVDLDRFKAVGDHHGYAAAEELLRAFVKRCGPALSKASISARLGGDEFAVAVAGTDARAAAWSIARTLLRATAEPFQIGPAAISVTVSIGIACFPDDAADNEDLIRFAAIAATSRKAEGGNGIRQFEPQMLASRKKRTETEADILRGIEENLFEPSFQPITCLRSGQIIGFEALMRLNHPEKGLIPPGEFIAVAEETKWINHAGRQLFSKALSGLCALSRARGDDRLHIAVNLSPVQMTPEKVAFMADELKAYGINANRLTVEITEAVFMEDNQRISDSLRMLKEMGCRIALDDFGTGYSSLAYLTRFHVDTIKIDQTFTKGLTNADPALAARSRRLIEGIVAIARNMDCTMVAEGVEDALQAEQVRAIGVAYGQGYLFSRPLPLEEALKRV</sequence>
<dbReference type="GO" id="GO:0071111">
    <property type="term" value="F:cyclic-guanylate-specific phosphodiesterase activity"/>
    <property type="evidence" value="ECO:0007669"/>
    <property type="project" value="InterPro"/>
</dbReference>
<keyword evidence="2" id="KW-0472">Membrane</keyword>
<dbReference type="SMART" id="SM00052">
    <property type="entry name" value="EAL"/>
    <property type="match status" value="1"/>
</dbReference>
<dbReference type="PANTHER" id="PTHR33121:SF70">
    <property type="entry name" value="SIGNALING PROTEIN YKOW"/>
    <property type="match status" value="1"/>
</dbReference>
<evidence type="ECO:0000259" key="3">
    <source>
        <dbReference type="PROSITE" id="PS50112"/>
    </source>
</evidence>
<evidence type="ECO:0000256" key="1">
    <source>
        <dbReference type="SAM" id="MobiDB-lite"/>
    </source>
</evidence>
<dbReference type="PROSITE" id="PS50887">
    <property type="entry name" value="GGDEF"/>
    <property type="match status" value="1"/>
</dbReference>
<keyword evidence="7" id="KW-1185">Reference proteome</keyword>
<evidence type="ECO:0000313" key="6">
    <source>
        <dbReference type="EMBL" id="TNB49336.1"/>
    </source>
</evidence>
<gene>
    <name evidence="6" type="ORF">FF124_04955</name>
</gene>
<dbReference type="Gene3D" id="3.30.450.20">
    <property type="entry name" value="PAS domain"/>
    <property type="match status" value="1"/>
</dbReference>
<dbReference type="SUPFAM" id="SSF55073">
    <property type="entry name" value="Nucleotide cyclase"/>
    <property type="match status" value="1"/>
</dbReference>
<dbReference type="InterPro" id="IPR001633">
    <property type="entry name" value="EAL_dom"/>
</dbReference>
<reference evidence="6 7" key="2">
    <citation type="submission" date="2019-06" db="EMBL/GenBank/DDBJ databases">
        <title>Martelella lutilitoris sp. nov., isolated from a tidal mudflat.</title>
        <authorList>
            <person name="Kim Y.-J."/>
        </authorList>
    </citation>
    <scope>NUCLEOTIDE SEQUENCE [LARGE SCALE GENOMIC DNA]</scope>
    <source>
        <strain evidence="6 7">GH2-6</strain>
    </source>
</reference>
<accession>A0A5C4JVB0</accession>